<dbReference type="CDD" id="cd01949">
    <property type="entry name" value="GGDEF"/>
    <property type="match status" value="1"/>
</dbReference>
<comment type="caution">
    <text evidence="3">The sequence shown here is derived from an EMBL/GenBank/DDBJ whole genome shotgun (WGS) entry which is preliminary data.</text>
</comment>
<dbReference type="Pfam" id="PF00990">
    <property type="entry name" value="GGDEF"/>
    <property type="match status" value="1"/>
</dbReference>
<keyword evidence="3" id="KW-0548">Nucleotidyltransferase</keyword>
<dbReference type="Gene3D" id="3.30.70.270">
    <property type="match status" value="1"/>
</dbReference>
<protein>
    <submittedName>
        <fullName evidence="3">Diguanylate cyclase DosC</fullName>
        <ecNumber evidence="3">2.7.7.65</ecNumber>
    </submittedName>
</protein>
<evidence type="ECO:0000256" key="1">
    <source>
        <dbReference type="SAM" id="Phobius"/>
    </source>
</evidence>
<dbReference type="InterPro" id="IPR043128">
    <property type="entry name" value="Rev_trsase/Diguanyl_cyclase"/>
</dbReference>
<keyword evidence="1" id="KW-1133">Transmembrane helix</keyword>
<feature type="transmembrane region" description="Helical" evidence="1">
    <location>
        <begin position="166"/>
        <end position="184"/>
    </location>
</feature>
<evidence type="ECO:0000313" key="3">
    <source>
        <dbReference type="EMBL" id="OIQ81664.1"/>
    </source>
</evidence>
<dbReference type="InterPro" id="IPR052163">
    <property type="entry name" value="DGC-Regulatory_Protein"/>
</dbReference>
<dbReference type="InterPro" id="IPR000160">
    <property type="entry name" value="GGDEF_dom"/>
</dbReference>
<dbReference type="SUPFAM" id="SSF55073">
    <property type="entry name" value="Nucleotide cyclase"/>
    <property type="match status" value="1"/>
</dbReference>
<accession>A0A1J5QDY2</accession>
<feature type="transmembrane region" description="Helical" evidence="1">
    <location>
        <begin position="92"/>
        <end position="112"/>
    </location>
</feature>
<feature type="domain" description="GGDEF" evidence="2">
    <location>
        <begin position="236"/>
        <end position="369"/>
    </location>
</feature>
<feature type="transmembrane region" description="Helical" evidence="1">
    <location>
        <begin position="118"/>
        <end position="135"/>
    </location>
</feature>
<evidence type="ECO:0000259" key="2">
    <source>
        <dbReference type="PROSITE" id="PS50887"/>
    </source>
</evidence>
<gene>
    <name evidence="3" type="primary">dosC_9</name>
    <name evidence="3" type="ORF">GALL_365690</name>
</gene>
<dbReference type="InterPro" id="IPR029787">
    <property type="entry name" value="Nucleotide_cyclase"/>
</dbReference>
<dbReference type="NCBIfam" id="TIGR00254">
    <property type="entry name" value="GGDEF"/>
    <property type="match status" value="1"/>
</dbReference>
<dbReference type="PANTHER" id="PTHR46663">
    <property type="entry name" value="DIGUANYLATE CYCLASE DGCT-RELATED"/>
    <property type="match status" value="1"/>
</dbReference>
<feature type="transmembrane region" description="Helical" evidence="1">
    <location>
        <begin position="52"/>
        <end position="72"/>
    </location>
</feature>
<dbReference type="PANTHER" id="PTHR46663:SF4">
    <property type="entry name" value="DIGUANYLATE CYCLASE DGCT-RELATED"/>
    <property type="match status" value="1"/>
</dbReference>
<feature type="transmembrane region" description="Helical" evidence="1">
    <location>
        <begin position="142"/>
        <end position="160"/>
    </location>
</feature>
<keyword evidence="1" id="KW-0812">Transmembrane</keyword>
<dbReference type="EMBL" id="MLJW01000896">
    <property type="protein sequence ID" value="OIQ81664.1"/>
    <property type="molecule type" value="Genomic_DNA"/>
</dbReference>
<name>A0A1J5QDY2_9ZZZZ</name>
<feature type="transmembrane region" description="Helical" evidence="1">
    <location>
        <begin position="23"/>
        <end position="46"/>
    </location>
</feature>
<organism evidence="3">
    <name type="scientific">mine drainage metagenome</name>
    <dbReference type="NCBI Taxonomy" id="410659"/>
    <lineage>
        <taxon>unclassified sequences</taxon>
        <taxon>metagenomes</taxon>
        <taxon>ecological metagenomes</taxon>
    </lineage>
</organism>
<dbReference type="EC" id="2.7.7.65" evidence="3"/>
<dbReference type="SMART" id="SM00267">
    <property type="entry name" value="GGDEF"/>
    <property type="match status" value="1"/>
</dbReference>
<proteinExistence type="predicted"/>
<dbReference type="AlphaFoldDB" id="A0A1J5QDY2"/>
<keyword evidence="3" id="KW-0808">Transferase</keyword>
<dbReference type="PROSITE" id="PS50887">
    <property type="entry name" value="GGDEF"/>
    <property type="match status" value="1"/>
</dbReference>
<dbReference type="GO" id="GO:0052621">
    <property type="term" value="F:diguanylate cyclase activity"/>
    <property type="evidence" value="ECO:0007669"/>
    <property type="project" value="UniProtKB-EC"/>
</dbReference>
<reference evidence="3" key="1">
    <citation type="submission" date="2016-10" db="EMBL/GenBank/DDBJ databases">
        <title>Sequence of Gallionella enrichment culture.</title>
        <authorList>
            <person name="Poehlein A."/>
            <person name="Muehling M."/>
            <person name="Daniel R."/>
        </authorList>
    </citation>
    <scope>NUCLEOTIDE SEQUENCE</scope>
</reference>
<sequence length="371" mass="39201">MNAPPPAEHAAPRADSAADNVRTLLAAAPMAATGSMFAALAVSWLLRAQVAPARLAAWVLALALVHAARLALARHGRRHLRDETALAALRPALRASALAQGLCWAALPALLWPPSVSAQLFIGIVIASIGGSAMVELAADMLAAAAFIVPPTLALVVQYAQSPEPLLRAMSVLGVANTSYLLLASYRTHRMVSRVARQRAHATERALVDALTALPNRAGFRARLAEALARAQRHGRPLALAYLDLNDFKPVNDRHGHAAGDAVLCEVAQRWRDACRGGDVVARIGGDEFALLLADVAGIDDAAQALTRLRAALEAPCTLPGGGSARIGVTIGLAWARAEDDPDSLMQRADHAMYLGKQHKDDPRGWWESAA</sequence>
<keyword evidence="1" id="KW-0472">Membrane</keyword>